<gene>
    <name evidence="1" type="ORF">BT96DRAFT_271157</name>
</gene>
<dbReference type="EMBL" id="ML769592">
    <property type="protein sequence ID" value="KAE9392566.1"/>
    <property type="molecule type" value="Genomic_DNA"/>
</dbReference>
<accession>A0A6A4H463</accession>
<dbReference type="Proteomes" id="UP000799118">
    <property type="component" value="Unassembled WGS sequence"/>
</dbReference>
<keyword evidence="2" id="KW-1185">Reference proteome</keyword>
<evidence type="ECO:0000313" key="2">
    <source>
        <dbReference type="Proteomes" id="UP000799118"/>
    </source>
</evidence>
<reference evidence="1" key="1">
    <citation type="journal article" date="2019" name="Environ. Microbiol.">
        <title>Fungal ecological strategies reflected in gene transcription - a case study of two litter decomposers.</title>
        <authorList>
            <person name="Barbi F."/>
            <person name="Kohler A."/>
            <person name="Barry K."/>
            <person name="Baskaran P."/>
            <person name="Daum C."/>
            <person name="Fauchery L."/>
            <person name="Ihrmark K."/>
            <person name="Kuo A."/>
            <person name="LaButti K."/>
            <person name="Lipzen A."/>
            <person name="Morin E."/>
            <person name="Grigoriev I.V."/>
            <person name="Henrissat B."/>
            <person name="Lindahl B."/>
            <person name="Martin F."/>
        </authorList>
    </citation>
    <scope>NUCLEOTIDE SEQUENCE</scope>
    <source>
        <strain evidence="1">JB14</strain>
    </source>
</reference>
<protein>
    <submittedName>
        <fullName evidence="1">Uncharacterized protein</fullName>
    </submittedName>
</protein>
<evidence type="ECO:0000313" key="1">
    <source>
        <dbReference type="EMBL" id="KAE9392566.1"/>
    </source>
</evidence>
<proteinExistence type="predicted"/>
<dbReference type="AlphaFoldDB" id="A0A6A4H463"/>
<organism evidence="1 2">
    <name type="scientific">Gymnopus androsaceus JB14</name>
    <dbReference type="NCBI Taxonomy" id="1447944"/>
    <lineage>
        <taxon>Eukaryota</taxon>
        <taxon>Fungi</taxon>
        <taxon>Dikarya</taxon>
        <taxon>Basidiomycota</taxon>
        <taxon>Agaricomycotina</taxon>
        <taxon>Agaricomycetes</taxon>
        <taxon>Agaricomycetidae</taxon>
        <taxon>Agaricales</taxon>
        <taxon>Marasmiineae</taxon>
        <taxon>Omphalotaceae</taxon>
        <taxon>Gymnopus</taxon>
    </lineage>
</organism>
<name>A0A6A4H463_9AGAR</name>
<sequence>MCRIPILRLSQSLKQLARGLISLLINFCLSSRSTGPPRITAKIWMKFEWNHTFQIPIYSYLHLGLKVHGRNKTFVTTVTKRRRNGQEAEYLIYQ</sequence>